<organism evidence="2">
    <name type="scientific">Helicotheca tamesis</name>
    <dbReference type="NCBI Taxonomy" id="374047"/>
    <lineage>
        <taxon>Eukaryota</taxon>
        <taxon>Sar</taxon>
        <taxon>Stramenopiles</taxon>
        <taxon>Ochrophyta</taxon>
        <taxon>Bacillariophyta</taxon>
        <taxon>Mediophyceae</taxon>
        <taxon>Lithodesmiophycidae</taxon>
        <taxon>Lithodesmiales</taxon>
        <taxon>Lithodesmiaceae</taxon>
        <taxon>Helicotheca</taxon>
    </lineage>
</organism>
<dbReference type="AlphaFoldDB" id="A0A7S2MVT6"/>
<keyword evidence="1" id="KW-1133">Transmembrane helix</keyword>
<evidence type="ECO:0000313" key="2">
    <source>
        <dbReference type="EMBL" id="CAD9505024.1"/>
    </source>
</evidence>
<reference evidence="2" key="1">
    <citation type="submission" date="2021-01" db="EMBL/GenBank/DDBJ databases">
        <authorList>
            <person name="Corre E."/>
            <person name="Pelletier E."/>
            <person name="Niang G."/>
            <person name="Scheremetjew M."/>
            <person name="Finn R."/>
            <person name="Kale V."/>
            <person name="Holt S."/>
            <person name="Cochrane G."/>
            <person name="Meng A."/>
            <person name="Brown T."/>
            <person name="Cohen L."/>
        </authorList>
    </citation>
    <scope>NUCLEOTIDE SEQUENCE</scope>
    <source>
        <strain evidence="2">CCMP826</strain>
    </source>
</reference>
<accession>A0A7S2MVT6</accession>
<protein>
    <submittedName>
        <fullName evidence="2">Uncharacterized protein</fullName>
    </submittedName>
</protein>
<dbReference type="EMBL" id="HBGV01014157">
    <property type="protein sequence ID" value="CAD9505024.1"/>
    <property type="molecule type" value="Transcribed_RNA"/>
</dbReference>
<gene>
    <name evidence="2" type="ORF">HTAM1171_LOCUS8683</name>
</gene>
<keyword evidence="1" id="KW-0812">Transmembrane</keyword>
<evidence type="ECO:0000256" key="1">
    <source>
        <dbReference type="SAM" id="Phobius"/>
    </source>
</evidence>
<feature type="transmembrane region" description="Helical" evidence="1">
    <location>
        <begin position="87"/>
        <end position="105"/>
    </location>
</feature>
<keyword evidence="1" id="KW-0472">Membrane</keyword>
<name>A0A7S2MVT6_9STRA</name>
<proteinExistence type="predicted"/>
<sequence>MADGWIVGQIAFIYAFNKVKPAEIVDKLISLIIDIVTPGRGAGESNWWMRGLRSLEQSAERTRRELDIRSDLRQWDEEFPFAHHELIVRYAVGALASTAAIFIYGKARGMIYRKR</sequence>